<reference evidence="1" key="1">
    <citation type="submission" date="2017-04" db="EMBL/GenBank/DDBJ databases">
        <title>Genome deletions in a multicellular cyanobacterial endosymbiont for morphological adaptation in marine diatoms.</title>
        <authorList>
            <person name="Wang Y."/>
            <person name="Gao H."/>
            <person name="Li R."/>
            <person name="Xu X."/>
        </authorList>
    </citation>
    <scope>NUCLEOTIDE SEQUENCE</scope>
    <source>
        <strain evidence="1">FACHB 800</strain>
    </source>
</reference>
<dbReference type="KEGG" id="rsin:B6N60_04191"/>
<keyword evidence="2" id="KW-1185">Reference proteome</keyword>
<dbReference type="EMBL" id="CP021056">
    <property type="protein sequence ID" value="QXE25476.1"/>
    <property type="molecule type" value="Genomic_DNA"/>
</dbReference>
<sequence>MKPQAVFVETNWVVDIVAPAHLQSPQAAQLLARAEAGEFELHLPAICITEARETIPRRFTPRSRSEDLRKFVRWAKNEGRISREDANAAFRVFDQFDGLVANELTKVPERLRELAQHLHLKVFPLSESMLERQVSIGAMDTLLKPYDMAVLGAILVRAEDLQQQGFSWVGFCELDSDLQPWDKNGVLKPILSDLYNASQIWVYRDFLVEDVDESELCERFRQV</sequence>
<organism evidence="1 2">
    <name type="scientific">Richelia sinica FACHB-800</name>
    <dbReference type="NCBI Taxonomy" id="1357546"/>
    <lineage>
        <taxon>Bacteria</taxon>
        <taxon>Bacillati</taxon>
        <taxon>Cyanobacteriota</taxon>
        <taxon>Cyanophyceae</taxon>
        <taxon>Nostocales</taxon>
        <taxon>Nostocaceae</taxon>
        <taxon>Richelia</taxon>
    </lineage>
</organism>
<dbReference type="Proteomes" id="UP000683511">
    <property type="component" value="Chromosome"/>
</dbReference>
<evidence type="ECO:0008006" key="3">
    <source>
        <dbReference type="Google" id="ProtNLM"/>
    </source>
</evidence>
<proteinExistence type="predicted"/>
<evidence type="ECO:0000313" key="2">
    <source>
        <dbReference type="Proteomes" id="UP000683511"/>
    </source>
</evidence>
<evidence type="ECO:0000313" key="1">
    <source>
        <dbReference type="EMBL" id="QXE25476.1"/>
    </source>
</evidence>
<dbReference type="RefSeq" id="WP_190608143.1">
    <property type="nucleotide sequence ID" value="NZ_CP021056.1"/>
</dbReference>
<gene>
    <name evidence="1" type="ORF">B6N60_04191</name>
</gene>
<accession>A0A975TAZ2</accession>
<dbReference type="AlphaFoldDB" id="A0A975TAZ2"/>
<protein>
    <recommendedName>
        <fullName evidence="3">DUF4935 domain-containing protein</fullName>
    </recommendedName>
</protein>
<name>A0A975TAZ2_9NOST</name>